<dbReference type="PANTHER" id="PTHR43630">
    <property type="entry name" value="POLY-BETA-1,6-N-ACETYL-D-GLUCOSAMINE SYNTHASE"/>
    <property type="match status" value="1"/>
</dbReference>
<dbReference type="InterPro" id="IPR029044">
    <property type="entry name" value="Nucleotide-diphossugar_trans"/>
</dbReference>
<proteinExistence type="predicted"/>
<name>A0A645BEN3_9ZZZZ</name>
<reference evidence="4" key="1">
    <citation type="submission" date="2019-08" db="EMBL/GenBank/DDBJ databases">
        <authorList>
            <person name="Kucharzyk K."/>
            <person name="Murdoch R.W."/>
            <person name="Higgins S."/>
            <person name="Loffler F."/>
        </authorList>
    </citation>
    <scope>NUCLEOTIDE SEQUENCE</scope>
</reference>
<organism evidence="4">
    <name type="scientific">bioreactor metagenome</name>
    <dbReference type="NCBI Taxonomy" id="1076179"/>
    <lineage>
        <taxon>unclassified sequences</taxon>
        <taxon>metagenomes</taxon>
        <taxon>ecological metagenomes</taxon>
    </lineage>
</organism>
<protein>
    <recommendedName>
        <fullName evidence="3">Glycosyltransferase 2-like domain-containing protein</fullName>
    </recommendedName>
</protein>
<dbReference type="InterPro" id="IPR001173">
    <property type="entry name" value="Glyco_trans_2-like"/>
</dbReference>
<gene>
    <name evidence="4" type="ORF">SDC9_110681</name>
</gene>
<keyword evidence="1" id="KW-0328">Glycosyltransferase</keyword>
<dbReference type="SUPFAM" id="SSF53448">
    <property type="entry name" value="Nucleotide-diphospho-sugar transferases"/>
    <property type="match status" value="1"/>
</dbReference>
<dbReference type="Pfam" id="PF00535">
    <property type="entry name" value="Glycos_transf_2"/>
    <property type="match status" value="1"/>
</dbReference>
<sequence length="67" mass="7819">MKIAVLVPAYNEENQIRNTIKGIMDIPYNIDLFVIDDGSTDNTVKYVQEFKNVNLLRMEQIKEKGMR</sequence>
<evidence type="ECO:0000313" key="4">
    <source>
        <dbReference type="EMBL" id="MPM63797.1"/>
    </source>
</evidence>
<dbReference type="PANTHER" id="PTHR43630:SF1">
    <property type="entry name" value="POLY-BETA-1,6-N-ACETYL-D-GLUCOSAMINE SYNTHASE"/>
    <property type="match status" value="1"/>
</dbReference>
<dbReference type="GO" id="GO:0016757">
    <property type="term" value="F:glycosyltransferase activity"/>
    <property type="evidence" value="ECO:0007669"/>
    <property type="project" value="UniProtKB-KW"/>
</dbReference>
<dbReference type="EMBL" id="VSSQ01019609">
    <property type="protein sequence ID" value="MPM63797.1"/>
    <property type="molecule type" value="Genomic_DNA"/>
</dbReference>
<dbReference type="Gene3D" id="3.90.550.10">
    <property type="entry name" value="Spore Coat Polysaccharide Biosynthesis Protein SpsA, Chain A"/>
    <property type="match status" value="1"/>
</dbReference>
<evidence type="ECO:0000259" key="3">
    <source>
        <dbReference type="Pfam" id="PF00535"/>
    </source>
</evidence>
<accession>A0A645BEN3</accession>
<evidence type="ECO:0000256" key="2">
    <source>
        <dbReference type="ARBA" id="ARBA00022679"/>
    </source>
</evidence>
<dbReference type="AlphaFoldDB" id="A0A645BEN3"/>
<comment type="caution">
    <text evidence="4">The sequence shown here is derived from an EMBL/GenBank/DDBJ whole genome shotgun (WGS) entry which is preliminary data.</text>
</comment>
<keyword evidence="2" id="KW-0808">Transferase</keyword>
<evidence type="ECO:0000256" key="1">
    <source>
        <dbReference type="ARBA" id="ARBA00022676"/>
    </source>
</evidence>
<feature type="domain" description="Glycosyltransferase 2-like" evidence="3">
    <location>
        <begin position="5"/>
        <end position="60"/>
    </location>
</feature>